<evidence type="ECO:0000313" key="3">
    <source>
        <dbReference type="EMBL" id="GGD57080.1"/>
    </source>
</evidence>
<keyword evidence="4" id="KW-1185">Reference proteome</keyword>
<evidence type="ECO:0000256" key="1">
    <source>
        <dbReference type="ARBA" id="ARBA00010876"/>
    </source>
</evidence>
<protein>
    <submittedName>
        <fullName evidence="3">RNA pseudouridine synthase</fullName>
    </submittedName>
</protein>
<name>A0ABQ1R3P5_9ALTE</name>
<dbReference type="CDD" id="cd02869">
    <property type="entry name" value="PseudoU_synth_RluA_like"/>
    <property type="match status" value="1"/>
</dbReference>
<dbReference type="Pfam" id="PF00849">
    <property type="entry name" value="PseudoU_synth_2"/>
    <property type="match status" value="1"/>
</dbReference>
<evidence type="ECO:0000313" key="4">
    <source>
        <dbReference type="Proteomes" id="UP000614272"/>
    </source>
</evidence>
<accession>A0ABQ1R3P5</accession>
<dbReference type="RefSeq" id="WP_229748071.1">
    <property type="nucleotide sequence ID" value="NZ_BMGJ01000003.1"/>
</dbReference>
<dbReference type="InterPro" id="IPR006224">
    <property type="entry name" value="PsdUridine_synth_RluA-like_CS"/>
</dbReference>
<reference evidence="4" key="1">
    <citation type="journal article" date="2019" name="Int. J. Syst. Evol. Microbiol.">
        <title>The Global Catalogue of Microorganisms (GCM) 10K type strain sequencing project: providing services to taxonomists for standard genome sequencing and annotation.</title>
        <authorList>
            <consortium name="The Broad Institute Genomics Platform"/>
            <consortium name="The Broad Institute Genome Sequencing Center for Infectious Disease"/>
            <person name="Wu L."/>
            <person name="Ma J."/>
        </authorList>
    </citation>
    <scope>NUCLEOTIDE SEQUENCE [LARGE SCALE GENOMIC DNA]</scope>
    <source>
        <strain evidence="4">CGMCC 1.12923</strain>
    </source>
</reference>
<comment type="similarity">
    <text evidence="1">Belongs to the pseudouridine synthase RluA family.</text>
</comment>
<evidence type="ECO:0000259" key="2">
    <source>
        <dbReference type="Pfam" id="PF00849"/>
    </source>
</evidence>
<gene>
    <name evidence="3" type="ORF">GCM10011357_10710</name>
</gene>
<dbReference type="InterPro" id="IPR006145">
    <property type="entry name" value="PsdUridine_synth_RsuA/RluA"/>
</dbReference>
<dbReference type="InterPro" id="IPR006508">
    <property type="entry name" value="PsdUridine_synth_RluA-like"/>
</dbReference>
<dbReference type="Proteomes" id="UP000614272">
    <property type="component" value="Unassembled WGS sequence"/>
</dbReference>
<dbReference type="Gene3D" id="3.30.2350.10">
    <property type="entry name" value="Pseudouridine synthase"/>
    <property type="match status" value="1"/>
</dbReference>
<feature type="domain" description="Pseudouridine synthase RsuA/RluA-like" evidence="2">
    <location>
        <begin position="19"/>
        <end position="162"/>
    </location>
</feature>
<dbReference type="EMBL" id="BMGJ01000003">
    <property type="protein sequence ID" value="GGD57080.1"/>
    <property type="molecule type" value="Genomic_DNA"/>
</dbReference>
<proteinExistence type="inferred from homology"/>
<dbReference type="PANTHER" id="PTHR21600:SF87">
    <property type="entry name" value="RNA PSEUDOURIDYLATE SYNTHASE DOMAIN-CONTAINING PROTEIN 1"/>
    <property type="match status" value="1"/>
</dbReference>
<sequence>MTANIYSGQGIPLVYEDQDLILVNKPVGLGMHQEGVNQSIVTLLANQCGLSKLYPVHRLDKITSGLLLLAKHKDSARELSQQFALRQIEKYYLAITDHKPAKKQGSVSGDMKKSRGGGWILTQTRQDPATTQFFSCSASAGKRLILLKPFSGKTHQIRVMLKSLGSPISGDKLYKGKEADRTYLHAFALRFNSAGKGFEFILPPSQGALFLTPGCTQAIGKYTPPWQMPWPSIGKGNRSRSNTEPLC</sequence>
<dbReference type="NCBIfam" id="TIGR01621">
    <property type="entry name" value="RluA-like"/>
    <property type="match status" value="1"/>
</dbReference>
<dbReference type="SUPFAM" id="SSF55120">
    <property type="entry name" value="Pseudouridine synthase"/>
    <property type="match status" value="1"/>
</dbReference>
<dbReference type="InterPro" id="IPR020103">
    <property type="entry name" value="PsdUridine_synth_cat_dom_sf"/>
</dbReference>
<dbReference type="InterPro" id="IPR050188">
    <property type="entry name" value="RluA_PseudoU_synthase"/>
</dbReference>
<organism evidence="3 4">
    <name type="scientific">Lacimicrobium alkaliphilum</name>
    <dbReference type="NCBI Taxonomy" id="1526571"/>
    <lineage>
        <taxon>Bacteria</taxon>
        <taxon>Pseudomonadati</taxon>
        <taxon>Pseudomonadota</taxon>
        <taxon>Gammaproteobacteria</taxon>
        <taxon>Alteromonadales</taxon>
        <taxon>Alteromonadaceae</taxon>
        <taxon>Lacimicrobium</taxon>
    </lineage>
</organism>
<dbReference type="PANTHER" id="PTHR21600">
    <property type="entry name" value="MITOCHONDRIAL RNA PSEUDOURIDINE SYNTHASE"/>
    <property type="match status" value="1"/>
</dbReference>
<dbReference type="PROSITE" id="PS01129">
    <property type="entry name" value="PSI_RLU"/>
    <property type="match status" value="1"/>
</dbReference>
<comment type="caution">
    <text evidence="3">The sequence shown here is derived from an EMBL/GenBank/DDBJ whole genome shotgun (WGS) entry which is preliminary data.</text>
</comment>